<dbReference type="AlphaFoldDB" id="A0A518CBD3"/>
<dbReference type="Proteomes" id="UP000318626">
    <property type="component" value="Chromosome"/>
</dbReference>
<dbReference type="OrthoDB" id="260428at2"/>
<keyword evidence="4" id="KW-1185">Reference proteome</keyword>
<organism evidence="3 4">
    <name type="scientific">Bremerella volcania</name>
    <dbReference type="NCBI Taxonomy" id="2527984"/>
    <lineage>
        <taxon>Bacteria</taxon>
        <taxon>Pseudomonadati</taxon>
        <taxon>Planctomycetota</taxon>
        <taxon>Planctomycetia</taxon>
        <taxon>Pirellulales</taxon>
        <taxon>Pirellulaceae</taxon>
        <taxon>Bremerella</taxon>
    </lineage>
</organism>
<gene>
    <name evidence="3" type="ORF">Pan97_35710</name>
</gene>
<feature type="compositionally biased region" description="Basic and acidic residues" evidence="1">
    <location>
        <begin position="359"/>
        <end position="368"/>
    </location>
</feature>
<feature type="transmembrane region" description="Helical" evidence="2">
    <location>
        <begin position="244"/>
        <end position="266"/>
    </location>
</feature>
<evidence type="ECO:0000256" key="2">
    <source>
        <dbReference type="SAM" id="Phobius"/>
    </source>
</evidence>
<dbReference type="KEGG" id="bvo:Pan97_35710"/>
<keyword evidence="2" id="KW-1133">Transmembrane helix</keyword>
<keyword evidence="2" id="KW-0812">Transmembrane</keyword>
<accession>A0A518CBD3</accession>
<feature type="transmembrane region" description="Helical" evidence="2">
    <location>
        <begin position="149"/>
        <end position="176"/>
    </location>
</feature>
<feature type="region of interest" description="Disordered" evidence="1">
    <location>
        <begin position="353"/>
        <end position="376"/>
    </location>
</feature>
<feature type="transmembrane region" description="Helical" evidence="2">
    <location>
        <begin position="182"/>
        <end position="210"/>
    </location>
</feature>
<name>A0A518CBD3_9BACT</name>
<reference evidence="4" key="1">
    <citation type="submission" date="2019-02" db="EMBL/GenBank/DDBJ databases">
        <title>Deep-cultivation of Planctomycetes and their phenomic and genomic characterization uncovers novel biology.</title>
        <authorList>
            <person name="Wiegand S."/>
            <person name="Jogler M."/>
            <person name="Boedeker C."/>
            <person name="Pinto D."/>
            <person name="Vollmers J."/>
            <person name="Rivas-Marin E."/>
            <person name="Kohn T."/>
            <person name="Peeters S.H."/>
            <person name="Heuer A."/>
            <person name="Rast P."/>
            <person name="Oberbeckmann S."/>
            <person name="Bunk B."/>
            <person name="Jeske O."/>
            <person name="Meyerdierks A."/>
            <person name="Storesund J.E."/>
            <person name="Kallscheuer N."/>
            <person name="Luecker S."/>
            <person name="Lage O.M."/>
            <person name="Pohl T."/>
            <person name="Merkel B.J."/>
            <person name="Hornburger P."/>
            <person name="Mueller R.-W."/>
            <person name="Bruemmer F."/>
            <person name="Labrenz M."/>
            <person name="Spormann A.M."/>
            <person name="Op den Camp H."/>
            <person name="Overmann J."/>
            <person name="Amann R."/>
            <person name="Jetten M.S.M."/>
            <person name="Mascher T."/>
            <person name="Medema M.H."/>
            <person name="Devos D.P."/>
            <person name="Kaster A.-K."/>
            <person name="Ovreas L."/>
            <person name="Rohde M."/>
            <person name="Galperin M.Y."/>
            <person name="Jogler C."/>
        </authorList>
    </citation>
    <scope>NUCLEOTIDE SEQUENCE [LARGE SCALE GENOMIC DNA]</scope>
    <source>
        <strain evidence="4">Pan97</strain>
    </source>
</reference>
<keyword evidence="2" id="KW-0472">Membrane</keyword>
<dbReference type="EMBL" id="CP036289">
    <property type="protein sequence ID" value="QDU76520.1"/>
    <property type="molecule type" value="Genomic_DNA"/>
</dbReference>
<sequence>MSEERGLLRGISWHECFPWLILFRATLIGFYLRVLLLAYLGVCLLSLGHWIGLHLFGSWVNDGAGPVLASSPTHFLQIVREGLEGENPFQVIFPTPTFGGLLVFLFFSLWYITTFAIFGGAISRIAAMEFSVNDRCGLKGALGHSLRKFISYFLSPIFPMIGVTMLMVILLVFGLINWLGPWAAVVTGIFGFIAVLVSLGIGMLVVPLILGWPLMWGAISTECSDHFDALSRCYAYVTQRPFHYLWYLLVAFVGGSVGFFAMSLLVGTSLAALSTGLQWGQGLEQTEVILTHSVSGPVWRFWYGVVQLLIPAYSFGYFFAVFSGIYLLLRRDVDQAEMDEIVLDEDQPRFAMPALNKDLGGDDPKPDGDSSEDDDS</sequence>
<feature type="transmembrane region" description="Helical" evidence="2">
    <location>
        <begin position="98"/>
        <end position="122"/>
    </location>
</feature>
<protein>
    <submittedName>
        <fullName evidence="3">Uncharacterized protein</fullName>
    </submittedName>
</protein>
<evidence type="ECO:0000313" key="3">
    <source>
        <dbReference type="EMBL" id="QDU76520.1"/>
    </source>
</evidence>
<dbReference type="RefSeq" id="WP_144974688.1">
    <property type="nucleotide sequence ID" value="NZ_CP036289.1"/>
</dbReference>
<proteinExistence type="predicted"/>
<evidence type="ECO:0000313" key="4">
    <source>
        <dbReference type="Proteomes" id="UP000318626"/>
    </source>
</evidence>
<feature type="transmembrane region" description="Helical" evidence="2">
    <location>
        <begin position="30"/>
        <end position="51"/>
    </location>
</feature>
<feature type="transmembrane region" description="Helical" evidence="2">
    <location>
        <begin position="301"/>
        <end position="329"/>
    </location>
</feature>
<evidence type="ECO:0000256" key="1">
    <source>
        <dbReference type="SAM" id="MobiDB-lite"/>
    </source>
</evidence>